<evidence type="ECO:0000313" key="7">
    <source>
        <dbReference type="EMBL" id="KKP47632.1"/>
    </source>
</evidence>
<dbReference type="Proteomes" id="UP000033995">
    <property type="component" value="Unassembled WGS sequence"/>
</dbReference>
<dbReference type="PANTHER" id="PTHR11070">
    <property type="entry name" value="UVRD / RECB / PCRA DNA HELICASE FAMILY MEMBER"/>
    <property type="match status" value="1"/>
</dbReference>
<dbReference type="CDD" id="cd17932">
    <property type="entry name" value="DEXQc_UvrD"/>
    <property type="match status" value="1"/>
</dbReference>
<dbReference type="Pfam" id="PF00580">
    <property type="entry name" value="UvrD-helicase"/>
    <property type="match status" value="1"/>
</dbReference>
<dbReference type="GO" id="GO:0000725">
    <property type="term" value="P:recombinational repair"/>
    <property type="evidence" value="ECO:0007669"/>
    <property type="project" value="TreeGrafter"/>
</dbReference>
<name>A0A0G0CW98_9BACT</name>
<feature type="binding site" evidence="5">
    <location>
        <begin position="23"/>
        <end position="30"/>
    </location>
    <ligand>
        <name>ATP</name>
        <dbReference type="ChEBI" id="CHEBI:30616"/>
    </ligand>
</feature>
<organism evidence="7 8">
    <name type="scientific">Candidatus Woesebacteria bacterium GW2011_GWA2_33_28</name>
    <dbReference type="NCBI Taxonomy" id="1618561"/>
    <lineage>
        <taxon>Bacteria</taxon>
        <taxon>Candidatus Woeseibacteriota</taxon>
    </lineage>
</organism>
<keyword evidence="1 5" id="KW-0547">Nucleotide-binding</keyword>
<dbReference type="PROSITE" id="PS51198">
    <property type="entry name" value="UVRD_HELICASE_ATP_BIND"/>
    <property type="match status" value="1"/>
</dbReference>
<dbReference type="GO" id="GO:0043138">
    <property type="term" value="F:3'-5' DNA helicase activity"/>
    <property type="evidence" value="ECO:0007669"/>
    <property type="project" value="TreeGrafter"/>
</dbReference>
<keyword evidence="3 5" id="KW-0347">Helicase</keyword>
<dbReference type="PATRIC" id="fig|1618561.3.peg.421"/>
<keyword evidence="4 5" id="KW-0067">ATP-binding</keyword>
<proteinExistence type="predicted"/>
<dbReference type="InterPro" id="IPR000212">
    <property type="entry name" value="DNA_helicase_UvrD/REP"/>
</dbReference>
<evidence type="ECO:0000259" key="6">
    <source>
        <dbReference type="PROSITE" id="PS51198"/>
    </source>
</evidence>
<protein>
    <submittedName>
        <fullName evidence="7">ATP-dependent DNA helicase PcrA</fullName>
    </submittedName>
</protein>
<feature type="domain" description="UvrD-like helicase ATP-binding" evidence="6">
    <location>
        <begin position="2"/>
        <end position="74"/>
    </location>
</feature>
<dbReference type="GO" id="GO:0016787">
    <property type="term" value="F:hydrolase activity"/>
    <property type="evidence" value="ECO:0007669"/>
    <property type="project" value="UniProtKB-UniRule"/>
</dbReference>
<dbReference type="SUPFAM" id="SSF52540">
    <property type="entry name" value="P-loop containing nucleoside triphosphate hydrolases"/>
    <property type="match status" value="1"/>
</dbReference>
<dbReference type="AlphaFoldDB" id="A0A0G0CW98"/>
<gene>
    <name evidence="7" type="ORF">UR38_C0003G0037</name>
</gene>
<dbReference type="GO" id="GO:0005524">
    <property type="term" value="F:ATP binding"/>
    <property type="evidence" value="ECO:0007669"/>
    <property type="project" value="UniProtKB-UniRule"/>
</dbReference>
<dbReference type="EMBL" id="LBOZ01000003">
    <property type="protein sequence ID" value="KKP47632.1"/>
    <property type="molecule type" value="Genomic_DNA"/>
</dbReference>
<reference evidence="7 8" key="1">
    <citation type="journal article" date="2015" name="Nature">
        <title>rRNA introns, odd ribosomes, and small enigmatic genomes across a large radiation of phyla.</title>
        <authorList>
            <person name="Brown C.T."/>
            <person name="Hug L.A."/>
            <person name="Thomas B.C."/>
            <person name="Sharon I."/>
            <person name="Castelle C.J."/>
            <person name="Singh A."/>
            <person name="Wilkins M.J."/>
            <person name="Williams K.H."/>
            <person name="Banfield J.F."/>
        </authorList>
    </citation>
    <scope>NUCLEOTIDE SEQUENCE [LARGE SCALE GENOMIC DNA]</scope>
</reference>
<dbReference type="GO" id="GO:0003677">
    <property type="term" value="F:DNA binding"/>
    <property type="evidence" value="ECO:0007669"/>
    <property type="project" value="InterPro"/>
</dbReference>
<dbReference type="Gene3D" id="3.40.50.300">
    <property type="entry name" value="P-loop containing nucleotide triphosphate hydrolases"/>
    <property type="match status" value="1"/>
</dbReference>
<sequence>METLNKEQQEAVTYVGGPLLVLAGAGSGKTKVLTERVSYFIKTKLVNPENCLLLTFTNKAAKEMRERIGNDSIG</sequence>
<accession>A0A0G0CW98</accession>
<evidence type="ECO:0000256" key="3">
    <source>
        <dbReference type="ARBA" id="ARBA00022806"/>
    </source>
</evidence>
<evidence type="ECO:0000256" key="2">
    <source>
        <dbReference type="ARBA" id="ARBA00022801"/>
    </source>
</evidence>
<evidence type="ECO:0000256" key="4">
    <source>
        <dbReference type="ARBA" id="ARBA00022840"/>
    </source>
</evidence>
<comment type="caution">
    <text evidence="7">The sequence shown here is derived from an EMBL/GenBank/DDBJ whole genome shotgun (WGS) entry which is preliminary data.</text>
</comment>
<evidence type="ECO:0000256" key="5">
    <source>
        <dbReference type="PROSITE-ProRule" id="PRU00560"/>
    </source>
</evidence>
<dbReference type="PANTHER" id="PTHR11070:SF2">
    <property type="entry name" value="ATP-DEPENDENT DNA HELICASE SRS2"/>
    <property type="match status" value="1"/>
</dbReference>
<keyword evidence="2 5" id="KW-0378">Hydrolase</keyword>
<evidence type="ECO:0000313" key="8">
    <source>
        <dbReference type="Proteomes" id="UP000033995"/>
    </source>
</evidence>
<dbReference type="InterPro" id="IPR027417">
    <property type="entry name" value="P-loop_NTPase"/>
</dbReference>
<dbReference type="InterPro" id="IPR014016">
    <property type="entry name" value="UvrD-like_ATP-bd"/>
</dbReference>
<evidence type="ECO:0000256" key="1">
    <source>
        <dbReference type="ARBA" id="ARBA00022741"/>
    </source>
</evidence>